<keyword evidence="5" id="KW-0472">Membrane</keyword>
<evidence type="ECO:0000256" key="4">
    <source>
        <dbReference type="PROSITE-ProRule" id="PRU00433"/>
    </source>
</evidence>
<sequence>MKKLESFVLNILFLLHCFLVMMLIFENSVTIPYWLQPLGRMHPLVLHFPIVCIFFLVILSFFKKRIDLNTFKKIKRFLVLFTAFTTTLATIMGLFLSMEGDTTKLMILHKWIGVGISFLIYLLIFVKKDNVFNAILYISFVGVIFAGHYGAGLTHGINFITEPLAKNKIVEINEHTPIFKGFVKPILDAKCVSCHNSEKQKGDLDMSTFNRMILGGKNGELFIAYNTTQSALLKRVHLPIEHKKHMPPQGKKQLTKTEIKLLTAWIDQGANNTVSLIQLPKQDTLGLIISKLLQTKKEKVEPEYAFNFAKEKDIIALQNPFRTVIQKSPFSPALDVVIHGRQTYEPEFLTDLAIVKKQIVSLNLSYLPIDKSSINFVSSLTNLENLVLNFTNLTSEGLQPIKACKKLKTLSISGTKIDVTISTTLNQLPNLKKVYLWNTSISENDIKTLKTQFPNIYIETGFKGSDEKLKLASPILVSKNTVISKDDFIELGHKIPGVEIRYTVDGSKPNKLSLLYEKPIKIDLNRNKPIKTIAYKNNWLPSKIQNYSFVDKGFTPVKFDVVYQGYSSAFIGDAETILIDNNKGKITFNIQASPFWVTFNKKHHLNAIADFGENAPDIRKLVLSYGMHNRQKKEPLESFELWAGYDKDNLKLIKQVKKTYRKIDKNKEGKYRKIEVKISKNKYRYYKIIAVPFEKEALYVDQIYFY</sequence>
<evidence type="ECO:0000313" key="7">
    <source>
        <dbReference type="EMBL" id="NMH89271.1"/>
    </source>
</evidence>
<dbReference type="Proteomes" id="UP000746690">
    <property type="component" value="Unassembled WGS sequence"/>
</dbReference>
<evidence type="ECO:0000256" key="3">
    <source>
        <dbReference type="ARBA" id="ARBA00023004"/>
    </source>
</evidence>
<organism evidence="7 8">
    <name type="scientific">Flavivirga algicola</name>
    <dbReference type="NCBI Taxonomy" id="2729136"/>
    <lineage>
        <taxon>Bacteria</taxon>
        <taxon>Pseudomonadati</taxon>
        <taxon>Bacteroidota</taxon>
        <taxon>Flavobacteriia</taxon>
        <taxon>Flavobacteriales</taxon>
        <taxon>Flavobacteriaceae</taxon>
        <taxon>Flavivirga</taxon>
    </lineage>
</organism>
<gene>
    <name evidence="7" type="ORF">HHX25_17295</name>
</gene>
<accession>A0ABX1S1P2</accession>
<evidence type="ECO:0000259" key="6">
    <source>
        <dbReference type="PROSITE" id="PS51007"/>
    </source>
</evidence>
<feature type="transmembrane region" description="Helical" evidence="5">
    <location>
        <begin position="45"/>
        <end position="62"/>
    </location>
</feature>
<dbReference type="PANTHER" id="PTHR35889:SF3">
    <property type="entry name" value="F-BOX DOMAIN-CONTAINING PROTEIN"/>
    <property type="match status" value="1"/>
</dbReference>
<dbReference type="InterPro" id="IPR026876">
    <property type="entry name" value="Fn3_assoc_repeat"/>
</dbReference>
<dbReference type="PROSITE" id="PS51007">
    <property type="entry name" value="CYTC"/>
    <property type="match status" value="1"/>
</dbReference>
<comment type="caution">
    <text evidence="7">The sequence shown here is derived from an EMBL/GenBank/DDBJ whole genome shotgun (WGS) entry which is preliminary data.</text>
</comment>
<dbReference type="RefSeq" id="WP_169676103.1">
    <property type="nucleotide sequence ID" value="NZ_JABBHF010000011.1"/>
</dbReference>
<dbReference type="Pfam" id="PF13287">
    <property type="entry name" value="Fn3_assoc"/>
    <property type="match status" value="1"/>
</dbReference>
<dbReference type="InterPro" id="IPR011429">
    <property type="entry name" value="Cyt_c_Planctomycete-type"/>
</dbReference>
<dbReference type="Pfam" id="PF07635">
    <property type="entry name" value="PSCyt1"/>
    <property type="match status" value="1"/>
</dbReference>
<evidence type="ECO:0000256" key="5">
    <source>
        <dbReference type="SAM" id="Phobius"/>
    </source>
</evidence>
<evidence type="ECO:0000256" key="1">
    <source>
        <dbReference type="ARBA" id="ARBA00022617"/>
    </source>
</evidence>
<dbReference type="Gene3D" id="3.80.10.10">
    <property type="entry name" value="Ribonuclease Inhibitor"/>
    <property type="match status" value="1"/>
</dbReference>
<keyword evidence="1 4" id="KW-0349">Heme</keyword>
<reference evidence="7 8" key="1">
    <citation type="submission" date="2020-04" db="EMBL/GenBank/DDBJ databases">
        <title>A Flavivirga sp. nov.</title>
        <authorList>
            <person name="Sun X."/>
        </authorList>
    </citation>
    <scope>NUCLEOTIDE SEQUENCE [LARGE SCALE GENOMIC DNA]</scope>
    <source>
        <strain evidence="7 8">Y03</strain>
    </source>
</reference>
<dbReference type="PANTHER" id="PTHR35889">
    <property type="entry name" value="CYCLOINULO-OLIGOSACCHARIDE FRUCTANOTRANSFERASE-RELATED"/>
    <property type="match status" value="1"/>
</dbReference>
<dbReference type="SUPFAM" id="SSF46626">
    <property type="entry name" value="Cytochrome c"/>
    <property type="match status" value="1"/>
</dbReference>
<dbReference type="InterPro" id="IPR036909">
    <property type="entry name" value="Cyt_c-like_dom_sf"/>
</dbReference>
<keyword evidence="3 4" id="KW-0408">Iron</keyword>
<keyword evidence="5" id="KW-0812">Transmembrane</keyword>
<dbReference type="SUPFAM" id="SSF52047">
    <property type="entry name" value="RNI-like"/>
    <property type="match status" value="1"/>
</dbReference>
<feature type="transmembrane region" description="Helical" evidence="5">
    <location>
        <begin position="131"/>
        <end position="151"/>
    </location>
</feature>
<feature type="domain" description="Cytochrome c" evidence="6">
    <location>
        <begin position="170"/>
        <end position="270"/>
    </location>
</feature>
<keyword evidence="5" id="KW-1133">Transmembrane helix</keyword>
<keyword evidence="8" id="KW-1185">Reference proteome</keyword>
<dbReference type="InterPro" id="IPR009056">
    <property type="entry name" value="Cyt_c-like_dom"/>
</dbReference>
<keyword evidence="2 4" id="KW-0479">Metal-binding</keyword>
<evidence type="ECO:0000313" key="8">
    <source>
        <dbReference type="Proteomes" id="UP000746690"/>
    </source>
</evidence>
<name>A0ABX1S1P2_9FLAO</name>
<evidence type="ECO:0000256" key="2">
    <source>
        <dbReference type="ARBA" id="ARBA00022723"/>
    </source>
</evidence>
<proteinExistence type="predicted"/>
<feature type="transmembrane region" description="Helical" evidence="5">
    <location>
        <begin position="107"/>
        <end position="124"/>
    </location>
</feature>
<dbReference type="EMBL" id="JABBHF010000011">
    <property type="protein sequence ID" value="NMH89271.1"/>
    <property type="molecule type" value="Genomic_DNA"/>
</dbReference>
<feature type="transmembrane region" description="Helical" evidence="5">
    <location>
        <begin position="74"/>
        <end position="95"/>
    </location>
</feature>
<dbReference type="InterPro" id="IPR032675">
    <property type="entry name" value="LRR_dom_sf"/>
</dbReference>
<protein>
    <recommendedName>
        <fullName evidence="6">Cytochrome c domain-containing protein</fullName>
    </recommendedName>
</protein>
<feature type="transmembrane region" description="Helical" evidence="5">
    <location>
        <begin position="7"/>
        <end position="25"/>
    </location>
</feature>